<dbReference type="GO" id="GO:0000287">
    <property type="term" value="F:magnesium ion binding"/>
    <property type="evidence" value="ECO:0007669"/>
    <property type="project" value="InterPro"/>
</dbReference>
<dbReference type="InterPro" id="IPR037143">
    <property type="entry name" value="4-PPantetheinyl_Trfase_dom_sf"/>
</dbReference>
<name>A0A161XCK6_9HYPH</name>
<dbReference type="RefSeq" id="WP_068010118.1">
    <property type="nucleotide sequence ID" value="NZ_FOFM01000020.1"/>
</dbReference>
<dbReference type="EMBL" id="LMCB01000125">
    <property type="protein sequence ID" value="KZL09093.1"/>
    <property type="molecule type" value="Genomic_DNA"/>
</dbReference>
<keyword evidence="6" id="KW-1185">Reference proteome</keyword>
<dbReference type="InterPro" id="IPR055066">
    <property type="entry name" value="AASDHPPT_N"/>
</dbReference>
<dbReference type="Gene3D" id="3.90.470.20">
    <property type="entry name" value="4'-phosphopantetheinyl transferase domain"/>
    <property type="match status" value="2"/>
</dbReference>
<dbReference type="InterPro" id="IPR050559">
    <property type="entry name" value="P-Pant_transferase_sf"/>
</dbReference>
<dbReference type="GO" id="GO:0019878">
    <property type="term" value="P:lysine biosynthetic process via aminoadipic acid"/>
    <property type="evidence" value="ECO:0007669"/>
    <property type="project" value="TreeGrafter"/>
</dbReference>
<dbReference type="Proteomes" id="UP000076577">
    <property type="component" value="Unassembled WGS sequence"/>
</dbReference>
<proteinExistence type="inferred from homology"/>
<dbReference type="SUPFAM" id="SSF56214">
    <property type="entry name" value="4'-phosphopantetheinyl transferase"/>
    <property type="match status" value="2"/>
</dbReference>
<dbReference type="GO" id="GO:0005829">
    <property type="term" value="C:cytosol"/>
    <property type="evidence" value="ECO:0007669"/>
    <property type="project" value="TreeGrafter"/>
</dbReference>
<comment type="caution">
    <text evidence="5">The sequence shown here is derived from an EMBL/GenBank/DDBJ whole genome shotgun (WGS) entry which is preliminary data.</text>
</comment>
<dbReference type="Pfam" id="PF22624">
    <property type="entry name" value="AASDHPPT_N"/>
    <property type="match status" value="1"/>
</dbReference>
<evidence type="ECO:0000256" key="1">
    <source>
        <dbReference type="ARBA" id="ARBA00010990"/>
    </source>
</evidence>
<gene>
    <name evidence="5" type="primary">sfp</name>
    <name evidence="5" type="ORF">PsAD2_04097</name>
</gene>
<feature type="domain" description="4'-phosphopantetheinyl transferase" evidence="3">
    <location>
        <begin position="105"/>
        <end position="172"/>
    </location>
</feature>
<keyword evidence="2 5" id="KW-0808">Transferase</keyword>
<dbReference type="AlphaFoldDB" id="A0A161XCK6"/>
<organism evidence="5 6">
    <name type="scientific">Pseudovibrio axinellae</name>
    <dbReference type="NCBI Taxonomy" id="989403"/>
    <lineage>
        <taxon>Bacteria</taxon>
        <taxon>Pseudomonadati</taxon>
        <taxon>Pseudomonadota</taxon>
        <taxon>Alphaproteobacteria</taxon>
        <taxon>Hyphomicrobiales</taxon>
        <taxon>Stappiaceae</taxon>
        <taxon>Pseudovibrio</taxon>
    </lineage>
</organism>
<dbReference type="Pfam" id="PF01648">
    <property type="entry name" value="ACPS"/>
    <property type="match status" value="1"/>
</dbReference>
<dbReference type="PANTHER" id="PTHR12215:SF10">
    <property type="entry name" value="L-AMINOADIPATE-SEMIALDEHYDE DEHYDROGENASE-PHOSPHOPANTETHEINYL TRANSFERASE"/>
    <property type="match status" value="1"/>
</dbReference>
<dbReference type="InterPro" id="IPR008278">
    <property type="entry name" value="4-PPantetheinyl_Trfase_dom"/>
</dbReference>
<feature type="domain" description="4'-phosphopantetheinyl transferase N-terminal" evidence="4">
    <location>
        <begin position="26"/>
        <end position="101"/>
    </location>
</feature>
<accession>A0A161XCK6</accession>
<evidence type="ECO:0000313" key="5">
    <source>
        <dbReference type="EMBL" id="KZL09093.1"/>
    </source>
</evidence>
<dbReference type="OrthoDB" id="9808281at2"/>
<evidence type="ECO:0000259" key="3">
    <source>
        <dbReference type="Pfam" id="PF01648"/>
    </source>
</evidence>
<comment type="similarity">
    <text evidence="1">Belongs to the P-Pant transferase superfamily. Gsp/Sfp/HetI/AcpT family.</text>
</comment>
<evidence type="ECO:0000256" key="2">
    <source>
        <dbReference type="ARBA" id="ARBA00022679"/>
    </source>
</evidence>
<dbReference type="GO" id="GO:0008897">
    <property type="term" value="F:holo-[acyl-carrier-protein] synthase activity"/>
    <property type="evidence" value="ECO:0007669"/>
    <property type="project" value="InterPro"/>
</dbReference>
<dbReference type="PANTHER" id="PTHR12215">
    <property type="entry name" value="PHOSPHOPANTETHEINE TRANSFERASE"/>
    <property type="match status" value="1"/>
</dbReference>
<evidence type="ECO:0000313" key="6">
    <source>
        <dbReference type="Proteomes" id="UP000076577"/>
    </source>
</evidence>
<sequence>MHSSAPLVFWSRLDTSGINPEDHRHWLSAEEQDKADRFVFPEHARLYALAHIFMRAVLSLLMLHPPGKLQFFHGAYGKPYLLEGPQINLSHSGPYVALAVSATHQVGVDIEVLKDMSPDTLGAAFSPQERLVFSSLERQPDDLFRFWARKEAVMKSLGLGLHLDPSSFNVGHPAPVFETWRNIDAKVDSDPVPIQLIDLHLEENLSAALAMVGINPLKAPVLHACHLAEVIFAAHHHER</sequence>
<dbReference type="PATRIC" id="fig|989403.3.peg.4473"/>
<evidence type="ECO:0000259" key="4">
    <source>
        <dbReference type="Pfam" id="PF22624"/>
    </source>
</evidence>
<reference evidence="5 6" key="1">
    <citation type="journal article" date="2016" name="Front. Microbiol.">
        <title>Comparative Genomic Analysis Reveals a Diverse Repertoire of Genes Involved in Prokaryote-Eukaryote Interactions within the Pseudovibrio Genus.</title>
        <authorList>
            <person name="Romano S."/>
            <person name="Fernandez-Guerra A."/>
            <person name="Reen F.J."/>
            <person name="Glockner F.O."/>
            <person name="Crowley S.P."/>
            <person name="O'Sullivan O."/>
            <person name="Cotter P.D."/>
            <person name="Adams C."/>
            <person name="Dobson A.D."/>
            <person name="O'Gara F."/>
        </authorList>
    </citation>
    <scope>NUCLEOTIDE SEQUENCE [LARGE SCALE GENOMIC DNA]</scope>
    <source>
        <strain evidence="5 6">Ad2</strain>
    </source>
</reference>
<dbReference type="EC" id="2.7.8.-" evidence="5"/>
<dbReference type="STRING" id="989403.SAMN05421798_1204"/>
<protein>
    <submittedName>
        <fullName evidence="5">4'-phosphopantetheinyl transferase sfp</fullName>
        <ecNumber evidence="5">2.7.8.-</ecNumber>
    </submittedName>
</protein>